<dbReference type="Pfam" id="PF00857">
    <property type="entry name" value="Isochorismatase"/>
    <property type="match status" value="1"/>
</dbReference>
<comment type="similarity">
    <text evidence="1">Belongs to the isochorismatase family.</text>
</comment>
<evidence type="ECO:0000259" key="3">
    <source>
        <dbReference type="Pfam" id="PF00857"/>
    </source>
</evidence>
<keyword evidence="5" id="KW-1185">Reference proteome</keyword>
<dbReference type="STRING" id="5786.F1A5C8"/>
<dbReference type="Proteomes" id="UP000001064">
    <property type="component" value="Unassembled WGS sequence"/>
</dbReference>
<dbReference type="OMA" id="TGMMTHM"/>
<organism evidence="4 5">
    <name type="scientific">Dictyostelium purpureum</name>
    <name type="common">Slime mold</name>
    <dbReference type="NCBI Taxonomy" id="5786"/>
    <lineage>
        <taxon>Eukaryota</taxon>
        <taxon>Amoebozoa</taxon>
        <taxon>Evosea</taxon>
        <taxon>Eumycetozoa</taxon>
        <taxon>Dictyostelia</taxon>
        <taxon>Dictyosteliales</taxon>
        <taxon>Dictyosteliaceae</taxon>
        <taxon>Dictyostelium</taxon>
    </lineage>
</organism>
<dbReference type="SUPFAM" id="SSF52499">
    <property type="entry name" value="Isochorismatase-like hydrolases"/>
    <property type="match status" value="1"/>
</dbReference>
<dbReference type="eggNOG" id="ENOG502S5FT">
    <property type="taxonomic scope" value="Eukaryota"/>
</dbReference>
<dbReference type="InterPro" id="IPR036380">
    <property type="entry name" value="Isochorismatase-like_sf"/>
</dbReference>
<evidence type="ECO:0000313" key="5">
    <source>
        <dbReference type="Proteomes" id="UP000001064"/>
    </source>
</evidence>
<dbReference type="PANTHER" id="PTHR43540:SF1">
    <property type="entry name" value="ISOCHORISMATASE HYDROLASE"/>
    <property type="match status" value="1"/>
</dbReference>
<evidence type="ECO:0000256" key="2">
    <source>
        <dbReference type="ARBA" id="ARBA00022801"/>
    </source>
</evidence>
<gene>
    <name evidence="4" type="ORF">DICPUDRAFT_159950</name>
</gene>
<protein>
    <recommendedName>
        <fullName evidence="3">Isochorismatase-like domain-containing protein</fullName>
    </recommendedName>
</protein>
<dbReference type="Gene3D" id="3.40.50.850">
    <property type="entry name" value="Isochorismatase-like"/>
    <property type="match status" value="1"/>
</dbReference>
<dbReference type="InterPro" id="IPR050272">
    <property type="entry name" value="Isochorismatase-like_hydrls"/>
</dbReference>
<reference evidence="5" key="1">
    <citation type="journal article" date="2011" name="Genome Biol.">
        <title>Comparative genomics of the social amoebae Dictyostelium discoideum and Dictyostelium purpureum.</title>
        <authorList>
            <consortium name="US DOE Joint Genome Institute (JGI-PGF)"/>
            <person name="Sucgang R."/>
            <person name="Kuo A."/>
            <person name="Tian X."/>
            <person name="Salerno W."/>
            <person name="Parikh A."/>
            <person name="Feasley C.L."/>
            <person name="Dalin E."/>
            <person name="Tu H."/>
            <person name="Huang E."/>
            <person name="Barry K."/>
            <person name="Lindquist E."/>
            <person name="Shapiro H."/>
            <person name="Bruce D."/>
            <person name="Schmutz J."/>
            <person name="Salamov A."/>
            <person name="Fey P."/>
            <person name="Gaudet P."/>
            <person name="Anjard C."/>
            <person name="Babu M.M."/>
            <person name="Basu S."/>
            <person name="Bushmanova Y."/>
            <person name="van der Wel H."/>
            <person name="Katoh-Kurasawa M."/>
            <person name="Dinh C."/>
            <person name="Coutinho P.M."/>
            <person name="Saito T."/>
            <person name="Elias M."/>
            <person name="Schaap P."/>
            <person name="Kay R.R."/>
            <person name="Henrissat B."/>
            <person name="Eichinger L."/>
            <person name="Rivero F."/>
            <person name="Putnam N.H."/>
            <person name="West C.M."/>
            <person name="Loomis W.F."/>
            <person name="Chisholm R.L."/>
            <person name="Shaulsky G."/>
            <person name="Strassmann J.E."/>
            <person name="Queller D.C."/>
            <person name="Kuspa A."/>
            <person name="Grigoriev I.V."/>
        </authorList>
    </citation>
    <scope>NUCLEOTIDE SEQUENCE [LARGE SCALE GENOMIC DNA]</scope>
    <source>
        <strain evidence="5">QSDP1</strain>
    </source>
</reference>
<dbReference type="EMBL" id="GL871587">
    <property type="protein sequence ID" value="EGC28604.1"/>
    <property type="molecule type" value="Genomic_DNA"/>
</dbReference>
<dbReference type="AlphaFoldDB" id="F1A5C8"/>
<dbReference type="RefSeq" id="XP_003294871.1">
    <property type="nucleotide sequence ID" value="XM_003294823.1"/>
</dbReference>
<dbReference type="VEuPathDB" id="AmoebaDB:DICPUDRAFT_159950"/>
<accession>F1A5C8</accession>
<feature type="domain" description="Isochorismatase-like" evidence="3">
    <location>
        <begin position="3"/>
        <end position="176"/>
    </location>
</feature>
<name>F1A5C8_DICPU</name>
<dbReference type="CDD" id="cd01014">
    <property type="entry name" value="nicotinamidase_related"/>
    <property type="match status" value="1"/>
</dbReference>
<dbReference type="KEGG" id="dpp:DICPUDRAFT_159950"/>
<dbReference type="OrthoDB" id="245563at2759"/>
<dbReference type="PANTHER" id="PTHR43540">
    <property type="entry name" value="PEROXYUREIDOACRYLATE/UREIDOACRYLATE AMIDOHYDROLASE-RELATED"/>
    <property type="match status" value="1"/>
</dbReference>
<dbReference type="InParanoid" id="F1A5C8"/>
<dbReference type="GO" id="GO:0016787">
    <property type="term" value="F:hydrolase activity"/>
    <property type="evidence" value="ECO:0007669"/>
    <property type="project" value="UniProtKB-KW"/>
</dbReference>
<keyword evidence="2" id="KW-0378">Hydrolase</keyword>
<evidence type="ECO:0000313" key="4">
    <source>
        <dbReference type="EMBL" id="EGC28604.1"/>
    </source>
</evidence>
<sequence length="180" mass="20022">METALIIVDEQNDYFTGGKFQLVNSEKAMENTKRVLDKFRENKQLVAHIQHIFPQGGPFFVEGTPGSEIHKVVAPQSNEKVFTKSAINSFIGTGLEQHLRDNKITKVVITGMMTHMCIDSATRAAKDLGFDVTVIEDCCATRDLTFGNKTVKAEDVHASYMSALAFAFAKVITTEEYLKL</sequence>
<dbReference type="InterPro" id="IPR000868">
    <property type="entry name" value="Isochorismatase-like_dom"/>
</dbReference>
<evidence type="ECO:0000256" key="1">
    <source>
        <dbReference type="ARBA" id="ARBA00006336"/>
    </source>
</evidence>
<proteinExistence type="inferred from homology"/>
<dbReference type="GeneID" id="10510597"/>